<reference evidence="4" key="1">
    <citation type="submission" date="2021-04" db="EMBL/GenBank/DDBJ databases">
        <authorList>
            <consortium name="Molecular Ecology Group"/>
        </authorList>
    </citation>
    <scope>NUCLEOTIDE SEQUENCE</scope>
</reference>
<dbReference type="InterPro" id="IPR050213">
    <property type="entry name" value="GST_superfamily"/>
</dbReference>
<dbReference type="PANTHER" id="PTHR11571:SF150">
    <property type="entry name" value="GLUTATHIONE S-TRANSFERASE"/>
    <property type="match status" value="1"/>
</dbReference>
<sequence>MKFHQLRRKKRSQAATEENDDQATSSLQQRLRLQVIHPGKYVPWGGSTASSLENPGQQQSWELKRMNSQSNTFDSQKEPGRDEGAPSQSAEKYNDPMLNVMWREVQAERHVSALIDFKLEQDRKAWATSNYKLTTLEGKRDSELIRLLFVYAGEAFEDERITSDQWEEMKPNTPYYSLPILSKCGKQWGNEGAIVRVLARRFLLMGASNDEHLVVEATYERLRRVKRQNERAINWVLTGEKNKERQEWAQSQLLHVILPAAMKEWEQLITQTRGPFVVASGVTMADLAIMDFLDQCSSCMLIDSLFSEHLAVADLYSVVRQCPKIVNYLDERSND</sequence>
<dbReference type="InterPro" id="IPR004045">
    <property type="entry name" value="Glutathione_S-Trfase_N"/>
</dbReference>
<evidence type="ECO:0000313" key="4">
    <source>
        <dbReference type="EMBL" id="CAG5124391.1"/>
    </source>
</evidence>
<dbReference type="Proteomes" id="UP000678393">
    <property type="component" value="Unassembled WGS sequence"/>
</dbReference>
<dbReference type="AlphaFoldDB" id="A0A8S3ZBD7"/>
<accession>A0A8S3ZBD7</accession>
<feature type="domain" description="GST C-terminal" evidence="3">
    <location>
        <begin position="208"/>
        <end position="335"/>
    </location>
</feature>
<evidence type="ECO:0000256" key="1">
    <source>
        <dbReference type="SAM" id="MobiDB-lite"/>
    </source>
</evidence>
<dbReference type="InterPro" id="IPR036249">
    <property type="entry name" value="Thioredoxin-like_sf"/>
</dbReference>
<evidence type="ECO:0008006" key="6">
    <source>
        <dbReference type="Google" id="ProtNLM"/>
    </source>
</evidence>
<dbReference type="Gene3D" id="1.20.1050.10">
    <property type="match status" value="1"/>
</dbReference>
<feature type="compositionally biased region" description="Basic residues" evidence="1">
    <location>
        <begin position="1"/>
        <end position="12"/>
    </location>
</feature>
<comment type="caution">
    <text evidence="4">The sequence shown here is derived from an EMBL/GenBank/DDBJ whole genome shotgun (WGS) entry which is preliminary data.</text>
</comment>
<dbReference type="GO" id="GO:0004364">
    <property type="term" value="F:glutathione transferase activity"/>
    <property type="evidence" value="ECO:0007669"/>
    <property type="project" value="TreeGrafter"/>
</dbReference>
<feature type="domain" description="GST N-terminal" evidence="2">
    <location>
        <begin position="129"/>
        <end position="206"/>
    </location>
</feature>
<dbReference type="SUPFAM" id="SSF47616">
    <property type="entry name" value="GST C-terminal domain-like"/>
    <property type="match status" value="1"/>
</dbReference>
<dbReference type="GO" id="GO:0006749">
    <property type="term" value="P:glutathione metabolic process"/>
    <property type="evidence" value="ECO:0007669"/>
    <property type="project" value="TreeGrafter"/>
</dbReference>
<dbReference type="PROSITE" id="PS50404">
    <property type="entry name" value="GST_NTER"/>
    <property type="match status" value="1"/>
</dbReference>
<feature type="region of interest" description="Disordered" evidence="1">
    <location>
        <begin position="1"/>
        <end position="28"/>
    </location>
</feature>
<keyword evidence="5" id="KW-1185">Reference proteome</keyword>
<evidence type="ECO:0000259" key="2">
    <source>
        <dbReference type="PROSITE" id="PS50404"/>
    </source>
</evidence>
<dbReference type="Pfam" id="PF14497">
    <property type="entry name" value="GST_C_3"/>
    <property type="match status" value="1"/>
</dbReference>
<feature type="region of interest" description="Disordered" evidence="1">
    <location>
        <begin position="66"/>
        <end position="93"/>
    </location>
</feature>
<evidence type="ECO:0000313" key="5">
    <source>
        <dbReference type="Proteomes" id="UP000678393"/>
    </source>
</evidence>
<dbReference type="InterPro" id="IPR036282">
    <property type="entry name" value="Glutathione-S-Trfase_C_sf"/>
</dbReference>
<dbReference type="SUPFAM" id="SSF52833">
    <property type="entry name" value="Thioredoxin-like"/>
    <property type="match status" value="1"/>
</dbReference>
<evidence type="ECO:0000259" key="3">
    <source>
        <dbReference type="PROSITE" id="PS50405"/>
    </source>
</evidence>
<dbReference type="InterPro" id="IPR010987">
    <property type="entry name" value="Glutathione-S-Trfase_C-like"/>
</dbReference>
<dbReference type="Gene3D" id="3.40.30.10">
    <property type="entry name" value="Glutaredoxin"/>
    <property type="match status" value="1"/>
</dbReference>
<dbReference type="EMBL" id="CAJHNH020001774">
    <property type="protein sequence ID" value="CAG5124391.1"/>
    <property type="molecule type" value="Genomic_DNA"/>
</dbReference>
<dbReference type="PROSITE" id="PS50405">
    <property type="entry name" value="GST_CTER"/>
    <property type="match status" value="1"/>
</dbReference>
<name>A0A8S3ZBD7_9EUPU</name>
<organism evidence="4 5">
    <name type="scientific">Candidula unifasciata</name>
    <dbReference type="NCBI Taxonomy" id="100452"/>
    <lineage>
        <taxon>Eukaryota</taxon>
        <taxon>Metazoa</taxon>
        <taxon>Spiralia</taxon>
        <taxon>Lophotrochozoa</taxon>
        <taxon>Mollusca</taxon>
        <taxon>Gastropoda</taxon>
        <taxon>Heterobranchia</taxon>
        <taxon>Euthyneura</taxon>
        <taxon>Panpulmonata</taxon>
        <taxon>Eupulmonata</taxon>
        <taxon>Stylommatophora</taxon>
        <taxon>Helicina</taxon>
        <taxon>Helicoidea</taxon>
        <taxon>Geomitridae</taxon>
        <taxon>Candidula</taxon>
    </lineage>
</organism>
<dbReference type="PANTHER" id="PTHR11571">
    <property type="entry name" value="GLUTATHIONE S-TRANSFERASE"/>
    <property type="match status" value="1"/>
</dbReference>
<dbReference type="InterPro" id="IPR004046">
    <property type="entry name" value="GST_C"/>
</dbReference>
<gene>
    <name evidence="4" type="ORF">CUNI_LOCUS9949</name>
</gene>
<feature type="compositionally biased region" description="Basic and acidic residues" evidence="1">
    <location>
        <begin position="75"/>
        <end position="84"/>
    </location>
</feature>
<dbReference type="OrthoDB" id="414243at2759"/>
<protein>
    <recommendedName>
        <fullName evidence="6">Glutathione S-transferase</fullName>
    </recommendedName>
</protein>
<proteinExistence type="predicted"/>